<proteinExistence type="inferred from homology"/>
<dbReference type="InterPro" id="IPR013025">
    <property type="entry name" value="Ribosomal_uL23-like"/>
</dbReference>
<gene>
    <name evidence="8" type="primary">rplW</name>
</gene>
<keyword evidence="4 6" id="KW-0689">Ribosomal protein</keyword>
<keyword evidence="3 7" id="KW-0694">RNA-binding</keyword>
<dbReference type="PANTHER" id="PTHR11620">
    <property type="entry name" value="60S RIBOSOMAL PROTEIN L23A"/>
    <property type="match status" value="1"/>
</dbReference>
<evidence type="ECO:0000256" key="3">
    <source>
        <dbReference type="ARBA" id="ARBA00022884"/>
    </source>
</evidence>
<dbReference type="Gene3D" id="3.30.70.330">
    <property type="match status" value="1"/>
</dbReference>
<name>A0A0H4T0B8_9ARCH</name>
<dbReference type="Pfam" id="PF00276">
    <property type="entry name" value="Ribosomal_L23"/>
    <property type="match status" value="1"/>
</dbReference>
<dbReference type="InterPro" id="IPR012678">
    <property type="entry name" value="Ribosomal_uL23/eL15/eS24_sf"/>
</dbReference>
<accession>A0A0H4T0B8</accession>
<evidence type="ECO:0000256" key="7">
    <source>
        <dbReference type="RuleBase" id="RU003935"/>
    </source>
</evidence>
<reference evidence="8" key="1">
    <citation type="journal article" date="2015" name="ISME J.">
        <title>Aquifer environment selects for microbial species cohorts in sediment and groundwater.</title>
        <authorList>
            <person name="Hug L.A."/>
            <person name="Thomas B.C."/>
            <person name="Brown C.T."/>
            <person name="Frischkorn K.R."/>
            <person name="Williams K.H."/>
            <person name="Tringe S.G."/>
            <person name="Banfield J.F."/>
        </authorList>
    </citation>
    <scope>NUCLEOTIDE SEQUENCE</scope>
</reference>
<evidence type="ECO:0000256" key="6">
    <source>
        <dbReference type="RuleBase" id="RU003934"/>
    </source>
</evidence>
<dbReference type="GO" id="GO:1990904">
    <property type="term" value="C:ribonucleoprotein complex"/>
    <property type="evidence" value="ECO:0007669"/>
    <property type="project" value="UniProtKB-KW"/>
</dbReference>
<dbReference type="GO" id="GO:0005840">
    <property type="term" value="C:ribosome"/>
    <property type="evidence" value="ECO:0007669"/>
    <property type="project" value="UniProtKB-KW"/>
</dbReference>
<dbReference type="AlphaFoldDB" id="A0A0H4T0B8"/>
<dbReference type="GO" id="GO:0003735">
    <property type="term" value="F:structural constituent of ribosome"/>
    <property type="evidence" value="ECO:0007669"/>
    <property type="project" value="InterPro"/>
</dbReference>
<dbReference type="GO" id="GO:0019843">
    <property type="term" value="F:rRNA binding"/>
    <property type="evidence" value="ECO:0007669"/>
    <property type="project" value="UniProtKB-KW"/>
</dbReference>
<dbReference type="PROSITE" id="PS00050">
    <property type="entry name" value="RIBOSOMAL_L23"/>
    <property type="match status" value="1"/>
</dbReference>
<evidence type="ECO:0000256" key="1">
    <source>
        <dbReference type="ARBA" id="ARBA00006700"/>
    </source>
</evidence>
<sequence>MIEKQNKLVFIVAATADKRAIKAAIETLYDVDVASVKTANTMIGKKAYVRLEPESSATDLASKLGLV</sequence>
<keyword evidence="2 7" id="KW-0699">rRNA-binding</keyword>
<evidence type="ECO:0000256" key="5">
    <source>
        <dbReference type="ARBA" id="ARBA00023274"/>
    </source>
</evidence>
<evidence type="ECO:0000256" key="4">
    <source>
        <dbReference type="ARBA" id="ARBA00022980"/>
    </source>
</evidence>
<dbReference type="InterPro" id="IPR012677">
    <property type="entry name" value="Nucleotide-bd_a/b_plait_sf"/>
</dbReference>
<keyword evidence="5 6" id="KW-0687">Ribonucleoprotein</keyword>
<protein>
    <recommendedName>
        <fullName evidence="7">50S ribosomal protein L23</fullName>
    </recommendedName>
</protein>
<dbReference type="EMBL" id="KT006941">
    <property type="protein sequence ID" value="AKQ00883.1"/>
    <property type="molecule type" value="Genomic_DNA"/>
</dbReference>
<organism evidence="8">
    <name type="scientific">uncultured thaumarchaeote Rifle_16ft_4_minimus_11813</name>
    <dbReference type="NCBI Taxonomy" id="1665208"/>
    <lineage>
        <taxon>Archaea</taxon>
        <taxon>Nitrososphaerota</taxon>
        <taxon>environmental samples</taxon>
    </lineage>
</organism>
<evidence type="ECO:0000313" key="8">
    <source>
        <dbReference type="EMBL" id="AKQ00883.1"/>
    </source>
</evidence>
<dbReference type="InterPro" id="IPR001014">
    <property type="entry name" value="Ribosomal_uL23_CS"/>
</dbReference>
<evidence type="ECO:0000256" key="2">
    <source>
        <dbReference type="ARBA" id="ARBA00022730"/>
    </source>
</evidence>
<comment type="similarity">
    <text evidence="1 6">Belongs to the universal ribosomal protein uL23 family.</text>
</comment>
<dbReference type="GO" id="GO:0006412">
    <property type="term" value="P:translation"/>
    <property type="evidence" value="ECO:0007669"/>
    <property type="project" value="InterPro"/>
</dbReference>
<dbReference type="SUPFAM" id="SSF54189">
    <property type="entry name" value="Ribosomal proteins S24e, L23 and L15e"/>
    <property type="match status" value="1"/>
</dbReference>